<keyword evidence="2" id="KW-1185">Reference proteome</keyword>
<accession>A0A0D8BA39</accession>
<comment type="caution">
    <text evidence="1">The sequence shown here is derived from an EMBL/GenBank/DDBJ whole genome shotgun (WGS) entry which is preliminary data.</text>
</comment>
<evidence type="ECO:0000313" key="2">
    <source>
        <dbReference type="Proteomes" id="UP000032545"/>
    </source>
</evidence>
<reference evidence="2" key="1">
    <citation type="submission" date="2015-02" db="EMBL/GenBank/DDBJ databases">
        <title>Draft Genome of Frankia sp. CpI1-S.</title>
        <authorList>
            <person name="Oshone R.T."/>
            <person name="Ngom M."/>
            <person name="Ghodhbane-Gtari F."/>
            <person name="Gtari M."/>
            <person name="Morris K."/>
            <person name="Thomas K."/>
            <person name="Sen A."/>
            <person name="Tisa L.S."/>
        </authorList>
    </citation>
    <scope>NUCLEOTIDE SEQUENCE [LARGE SCALE GENOMIC DNA]</scope>
    <source>
        <strain evidence="2">CpI1-S</strain>
    </source>
</reference>
<dbReference type="Proteomes" id="UP000032545">
    <property type="component" value="Unassembled WGS sequence"/>
</dbReference>
<dbReference type="PATRIC" id="fig|1502723.3.peg.5912"/>
<reference evidence="1 2" key="2">
    <citation type="journal article" date="2016" name="Genome Announc.">
        <title>Permanent Draft Genome Sequences for Two Variants of Frankia sp. Strain CpI1, the First Frankia Strain Isolated from Root Nodules of Comptonia peregrina.</title>
        <authorList>
            <person name="Oshone R."/>
            <person name="Hurst S.G.IV."/>
            <person name="Abebe-Akele F."/>
            <person name="Simpson S."/>
            <person name="Morris K."/>
            <person name="Thomas W.K."/>
            <person name="Tisa L.S."/>
        </authorList>
    </citation>
    <scope>NUCLEOTIDE SEQUENCE [LARGE SCALE GENOMIC DNA]</scope>
    <source>
        <strain evidence="2">CpI1-S</strain>
    </source>
</reference>
<dbReference type="AlphaFoldDB" id="A0A0D8BA39"/>
<dbReference type="SUPFAM" id="SSF55961">
    <property type="entry name" value="Bet v1-like"/>
    <property type="match status" value="1"/>
</dbReference>
<evidence type="ECO:0000313" key="1">
    <source>
        <dbReference type="EMBL" id="KJE20217.1"/>
    </source>
</evidence>
<evidence type="ECO:0008006" key="3">
    <source>
        <dbReference type="Google" id="ProtNLM"/>
    </source>
</evidence>
<dbReference type="OrthoDB" id="3255669at2"/>
<dbReference type="EMBL" id="JYFN01000067">
    <property type="protein sequence ID" value="KJE20217.1"/>
    <property type="molecule type" value="Genomic_DNA"/>
</dbReference>
<dbReference type="InterPro" id="IPR023393">
    <property type="entry name" value="START-like_dom_sf"/>
</dbReference>
<organism evidence="1 2">
    <name type="scientific">Frankia torreyi</name>
    <dbReference type="NCBI Taxonomy" id="1856"/>
    <lineage>
        <taxon>Bacteria</taxon>
        <taxon>Bacillati</taxon>
        <taxon>Actinomycetota</taxon>
        <taxon>Actinomycetes</taxon>
        <taxon>Frankiales</taxon>
        <taxon>Frankiaceae</taxon>
        <taxon>Frankia</taxon>
    </lineage>
</organism>
<sequence length="221" mass="25019">MRGKRLAIAGGLWLAAYERVVKPWQQRWGATDDEVDASLVGDSLVAQPATQVTRAITIDAPPARVWPWIVQLGADRGGFYSYDWLENLVGLRIHSADSIVDAWQELNVGDVVYASRNRSGGWYVQELRPDEVLVLKLANLPAGRPIRRDEKLRWEFLWSFTLRPIDPNTTRLFVRERVAFDSVITRTVMAPIGLVSFVMTRRMMLGIKTRAERPPLLPPAA</sequence>
<dbReference type="RefSeq" id="WP_044887964.1">
    <property type="nucleotide sequence ID" value="NZ_JYFN01000067.1"/>
</dbReference>
<protein>
    <recommendedName>
        <fullName evidence="3">Polyketide cyclase / dehydrase and lipid transport</fullName>
    </recommendedName>
</protein>
<dbReference type="Gene3D" id="3.30.530.20">
    <property type="match status" value="1"/>
</dbReference>
<proteinExistence type="predicted"/>
<name>A0A0D8BA39_9ACTN</name>
<gene>
    <name evidence="1" type="ORF">FF36_05494</name>
</gene>